<keyword evidence="3" id="KW-1185">Reference proteome</keyword>
<accession>A0A9W5TYK6</accession>
<proteinExistence type="predicted"/>
<dbReference type="AlphaFoldDB" id="A0A9W5TYK6"/>
<name>A0A9W5TYK6_9BACI</name>
<evidence type="ECO:0000256" key="1">
    <source>
        <dbReference type="SAM" id="Phobius"/>
    </source>
</evidence>
<keyword evidence="1" id="KW-0812">Transmembrane</keyword>
<keyword evidence="1" id="KW-0472">Membrane</keyword>
<gene>
    <name evidence="2" type="ORF">GCM10011409_25270</name>
</gene>
<dbReference type="Proteomes" id="UP000621492">
    <property type="component" value="Unassembled WGS sequence"/>
</dbReference>
<keyword evidence="1" id="KW-1133">Transmembrane helix</keyword>
<organism evidence="2 3">
    <name type="scientific">Lentibacillus populi</name>
    <dbReference type="NCBI Taxonomy" id="1827502"/>
    <lineage>
        <taxon>Bacteria</taxon>
        <taxon>Bacillati</taxon>
        <taxon>Bacillota</taxon>
        <taxon>Bacilli</taxon>
        <taxon>Bacillales</taxon>
        <taxon>Bacillaceae</taxon>
        <taxon>Lentibacillus</taxon>
    </lineage>
</organism>
<evidence type="ECO:0000313" key="2">
    <source>
        <dbReference type="EMBL" id="GGB46698.1"/>
    </source>
</evidence>
<evidence type="ECO:0008006" key="4">
    <source>
        <dbReference type="Google" id="ProtNLM"/>
    </source>
</evidence>
<comment type="caution">
    <text evidence="2">The sequence shown here is derived from an EMBL/GenBank/DDBJ whole genome shotgun (WGS) entry which is preliminary data.</text>
</comment>
<reference evidence="2" key="2">
    <citation type="submission" date="2020-09" db="EMBL/GenBank/DDBJ databases">
        <authorList>
            <person name="Sun Q."/>
            <person name="Zhou Y."/>
        </authorList>
    </citation>
    <scope>NUCLEOTIDE SEQUENCE</scope>
    <source>
        <strain evidence="2">CGMCC 1.15454</strain>
    </source>
</reference>
<evidence type="ECO:0000313" key="3">
    <source>
        <dbReference type="Proteomes" id="UP000621492"/>
    </source>
</evidence>
<reference evidence="2" key="1">
    <citation type="journal article" date="2014" name="Int. J. Syst. Evol. Microbiol.">
        <title>Complete genome sequence of Corynebacterium casei LMG S-19264T (=DSM 44701T), isolated from a smear-ripened cheese.</title>
        <authorList>
            <consortium name="US DOE Joint Genome Institute (JGI-PGF)"/>
            <person name="Walter F."/>
            <person name="Albersmeier A."/>
            <person name="Kalinowski J."/>
            <person name="Ruckert C."/>
        </authorList>
    </citation>
    <scope>NUCLEOTIDE SEQUENCE</scope>
    <source>
        <strain evidence="2">CGMCC 1.15454</strain>
    </source>
</reference>
<protein>
    <recommendedName>
        <fullName evidence="4">DUF4083 domain-containing protein</fullName>
    </recommendedName>
</protein>
<dbReference type="EMBL" id="BMJD01000020">
    <property type="protein sequence ID" value="GGB46698.1"/>
    <property type="molecule type" value="Genomic_DNA"/>
</dbReference>
<feature type="transmembrane region" description="Helical" evidence="1">
    <location>
        <begin position="6"/>
        <end position="29"/>
    </location>
</feature>
<sequence length="53" mass="6408">MFFNIFLGDIIAQLVFLLFTVVIISLIVLRLKRKKQYNRLEDKIDKLMNHKEK</sequence>